<feature type="region of interest" description="Disordered" evidence="1">
    <location>
        <begin position="1"/>
        <end position="122"/>
    </location>
</feature>
<feature type="compositionally biased region" description="Pro residues" evidence="1">
    <location>
        <begin position="1"/>
        <end position="10"/>
    </location>
</feature>
<dbReference type="Proteomes" id="UP000632273">
    <property type="component" value="Unassembled WGS sequence"/>
</dbReference>
<evidence type="ECO:0000313" key="2">
    <source>
        <dbReference type="EMBL" id="GGF18445.1"/>
    </source>
</evidence>
<evidence type="ECO:0000313" key="3">
    <source>
        <dbReference type="Proteomes" id="UP000632273"/>
    </source>
</evidence>
<reference evidence="3" key="1">
    <citation type="journal article" date="2019" name="Int. J. Syst. Evol. Microbiol.">
        <title>The Global Catalogue of Microorganisms (GCM) 10K type strain sequencing project: providing services to taxonomists for standard genome sequencing and annotation.</title>
        <authorList>
            <consortium name="The Broad Institute Genomics Platform"/>
            <consortium name="The Broad Institute Genome Sequencing Center for Infectious Disease"/>
            <person name="Wu L."/>
            <person name="Ma J."/>
        </authorList>
    </citation>
    <scope>NUCLEOTIDE SEQUENCE [LARGE SCALE GENOMIC DNA]</scope>
    <source>
        <strain evidence="3">CGMCC 1.15197</strain>
    </source>
</reference>
<proteinExistence type="predicted"/>
<gene>
    <name evidence="2" type="ORF">GCM10011383_32400</name>
</gene>
<evidence type="ECO:0000256" key="1">
    <source>
        <dbReference type="SAM" id="MobiDB-lite"/>
    </source>
</evidence>
<dbReference type="EMBL" id="BMHT01000006">
    <property type="protein sequence ID" value="GGF18445.1"/>
    <property type="molecule type" value="Genomic_DNA"/>
</dbReference>
<dbReference type="RefSeq" id="WP_188815082.1">
    <property type="nucleotide sequence ID" value="NZ_BMHT01000006.1"/>
</dbReference>
<comment type="caution">
    <text evidence="2">The sequence shown here is derived from an EMBL/GenBank/DDBJ whole genome shotgun (WGS) entry which is preliminary data.</text>
</comment>
<organism evidence="2 3">
    <name type="scientific">Hymenobacter cavernae</name>
    <dbReference type="NCBI Taxonomy" id="2044852"/>
    <lineage>
        <taxon>Bacteria</taxon>
        <taxon>Pseudomonadati</taxon>
        <taxon>Bacteroidota</taxon>
        <taxon>Cytophagia</taxon>
        <taxon>Cytophagales</taxon>
        <taxon>Hymenobacteraceae</taxon>
        <taxon>Hymenobacter</taxon>
    </lineage>
</organism>
<accession>A0ABQ1UHV6</accession>
<sequence length="122" mass="13132">MENTPQPTPQGTPATPNYGEFGNPENAGQPRSAQASNDGSNDNPDEFSEFRKKRPNATEDYGQVSRQADPAGQRGHVEQNQDPEAVAAAQNSDESTRRAAYAADDPRYGSGTSSTWKEEDAS</sequence>
<protein>
    <submittedName>
        <fullName evidence="2">Uncharacterized protein</fullName>
    </submittedName>
</protein>
<keyword evidence="3" id="KW-1185">Reference proteome</keyword>
<feature type="compositionally biased region" description="Polar residues" evidence="1">
    <location>
        <begin position="29"/>
        <end position="42"/>
    </location>
</feature>
<name>A0ABQ1UHV6_9BACT</name>